<dbReference type="EMBL" id="CP000142">
    <property type="protein sequence ID" value="ABI81808.1"/>
    <property type="molecule type" value="Genomic_DNA"/>
</dbReference>
<dbReference type="AlphaFoldDB" id="Q0C6X9"/>
<organism evidence="1 2">
    <name type="scientific">Syntrophotalea carbinolica (strain DSM 2380 / NBRC 103641 / GraBd1)</name>
    <name type="common">Pelobacter carbinolicus</name>
    <dbReference type="NCBI Taxonomy" id="338963"/>
    <lineage>
        <taxon>Bacteria</taxon>
        <taxon>Pseudomonadati</taxon>
        <taxon>Thermodesulfobacteriota</taxon>
        <taxon>Desulfuromonadia</taxon>
        <taxon>Desulfuromonadales</taxon>
        <taxon>Syntrophotaleaceae</taxon>
        <taxon>Syntrophotalea</taxon>
    </lineage>
</organism>
<evidence type="ECO:0000313" key="1">
    <source>
        <dbReference type="EMBL" id="ABI81808.1"/>
    </source>
</evidence>
<dbReference type="KEGG" id="pca:Pcar_3188"/>
<sequence length="37" mass="4228">MVGFGDLINIEWRSFYGVTKSEGRYLIGVIDFLFVQG</sequence>
<name>Q0C6X9_SYNC1</name>
<gene>
    <name evidence="1" type="ordered locus">Pcar_3188</name>
</gene>
<keyword evidence="2" id="KW-1185">Reference proteome</keyword>
<reference evidence="2" key="1">
    <citation type="submission" date="2005-10" db="EMBL/GenBank/DDBJ databases">
        <title>Complete sequence of Pelobacter carbinolicus DSM 2380.</title>
        <authorList>
            <person name="Copeland A."/>
            <person name="Lucas S."/>
            <person name="Lapidus A."/>
            <person name="Barry K."/>
            <person name="Detter J.C."/>
            <person name="Glavina T."/>
            <person name="Hammon N."/>
            <person name="Israni S."/>
            <person name="Pitluck S."/>
            <person name="Chertkov O."/>
            <person name="Schmutz J."/>
            <person name="Larimer F."/>
            <person name="Land M."/>
            <person name="Kyrpides N."/>
            <person name="Ivanova N."/>
            <person name="Richardson P."/>
        </authorList>
    </citation>
    <scope>NUCLEOTIDE SEQUENCE [LARGE SCALE GENOMIC DNA]</scope>
    <source>
        <strain evidence="2">DSM 2380 / NBRC 103641 / GraBd1</strain>
    </source>
</reference>
<proteinExistence type="predicted"/>
<evidence type="ECO:0000313" key="2">
    <source>
        <dbReference type="Proteomes" id="UP000002534"/>
    </source>
</evidence>
<dbReference type="STRING" id="338963.Pcar_3188"/>
<protein>
    <submittedName>
        <fullName evidence="1">Uncharacterized protein</fullName>
    </submittedName>
</protein>
<reference evidence="1 2" key="2">
    <citation type="journal article" date="2012" name="BMC Genomics">
        <title>The genome of Pelobacter carbinolicus reveals surprising metabolic capabilities and physiological features.</title>
        <authorList>
            <person name="Aklujkar M."/>
            <person name="Haveman S.A."/>
            <person name="Didonato R.Jr."/>
            <person name="Chertkov O."/>
            <person name="Han C.S."/>
            <person name="Land M.L."/>
            <person name="Brown P."/>
            <person name="Lovley D.R."/>
        </authorList>
    </citation>
    <scope>NUCLEOTIDE SEQUENCE [LARGE SCALE GENOMIC DNA]</scope>
    <source>
        <strain evidence="2">DSM 2380 / NBRC 103641 / GraBd1</strain>
    </source>
</reference>
<dbReference type="HOGENOM" id="CLU_3346993_0_0_7"/>
<dbReference type="Proteomes" id="UP000002534">
    <property type="component" value="Chromosome"/>
</dbReference>
<accession>Q0C6X9</accession>